<dbReference type="Proteomes" id="UP001596297">
    <property type="component" value="Unassembled WGS sequence"/>
</dbReference>
<dbReference type="RefSeq" id="WP_380081668.1">
    <property type="nucleotide sequence ID" value="NZ_JBHSWD010000001.1"/>
</dbReference>
<proteinExistence type="predicted"/>
<evidence type="ECO:0000313" key="2">
    <source>
        <dbReference type="Proteomes" id="UP001596297"/>
    </source>
</evidence>
<sequence length="76" mass="7936">MTFTEHITLLQVPEPCTLAALLESVDVTVTSQPGADPAGKPRLRLTLTGAEAEQVAAARQMILLACLRAGIPAVVV</sequence>
<dbReference type="EMBL" id="JBHSWD010000001">
    <property type="protein sequence ID" value="MFC6590649.1"/>
    <property type="molecule type" value="Genomic_DNA"/>
</dbReference>
<comment type="caution">
    <text evidence="1">The sequence shown here is derived from an EMBL/GenBank/DDBJ whole genome shotgun (WGS) entry which is preliminary data.</text>
</comment>
<gene>
    <name evidence="1" type="ORF">ACFP81_00405</name>
</gene>
<name>A0ABW1Y8Y6_9DEIO</name>
<evidence type="ECO:0000313" key="1">
    <source>
        <dbReference type="EMBL" id="MFC6590649.1"/>
    </source>
</evidence>
<accession>A0ABW1Y8Y6</accession>
<keyword evidence="2" id="KW-1185">Reference proteome</keyword>
<reference evidence="2" key="1">
    <citation type="journal article" date="2019" name="Int. J. Syst. Evol. Microbiol.">
        <title>The Global Catalogue of Microorganisms (GCM) 10K type strain sequencing project: providing services to taxonomists for standard genome sequencing and annotation.</title>
        <authorList>
            <consortium name="The Broad Institute Genomics Platform"/>
            <consortium name="The Broad Institute Genome Sequencing Center for Infectious Disease"/>
            <person name="Wu L."/>
            <person name="Ma J."/>
        </authorList>
    </citation>
    <scope>NUCLEOTIDE SEQUENCE [LARGE SCALE GENOMIC DNA]</scope>
    <source>
        <strain evidence="2">CGMCC 1.15772</strain>
    </source>
</reference>
<protein>
    <submittedName>
        <fullName evidence="1">Uncharacterized protein</fullName>
    </submittedName>
</protein>
<organism evidence="1 2">
    <name type="scientific">Deinococcus lacus</name>
    <dbReference type="NCBI Taxonomy" id="392561"/>
    <lineage>
        <taxon>Bacteria</taxon>
        <taxon>Thermotogati</taxon>
        <taxon>Deinococcota</taxon>
        <taxon>Deinococci</taxon>
        <taxon>Deinococcales</taxon>
        <taxon>Deinococcaceae</taxon>
        <taxon>Deinococcus</taxon>
    </lineage>
</organism>